<name>A0ABS5IAW5_9PROT</name>
<dbReference type="RefSeq" id="WP_211547473.1">
    <property type="nucleotide sequence ID" value="NZ_JAGTUF010000005.1"/>
</dbReference>
<gene>
    <name evidence="1" type="ORF">KEC16_07585</name>
</gene>
<accession>A0ABS5IAW5</accession>
<organism evidence="1 2">
    <name type="scientific">Magnetospirillum sulfuroxidans</name>
    <dbReference type="NCBI Taxonomy" id="611300"/>
    <lineage>
        <taxon>Bacteria</taxon>
        <taxon>Pseudomonadati</taxon>
        <taxon>Pseudomonadota</taxon>
        <taxon>Alphaproteobacteria</taxon>
        <taxon>Rhodospirillales</taxon>
        <taxon>Rhodospirillaceae</taxon>
        <taxon>Magnetospirillum</taxon>
    </lineage>
</organism>
<protein>
    <submittedName>
        <fullName evidence="1">Uncharacterized protein</fullName>
    </submittedName>
</protein>
<evidence type="ECO:0000313" key="1">
    <source>
        <dbReference type="EMBL" id="MBR9971571.1"/>
    </source>
</evidence>
<reference evidence="1 2" key="1">
    <citation type="submission" date="2021-04" db="EMBL/GenBank/DDBJ databases">
        <title>Magnetospirillum sulfuroxidans sp. nov., a facultative chemolithoautotrophic sulfur-oxidizing alphaproteobacterium isolated from freshwater sediment and proposals for Paramagetospirillum gen. nov., and Magnetospirillaceae fam. nov.</title>
        <authorList>
            <person name="Koziaeva V."/>
            <person name="Geelhoed J.S."/>
            <person name="Sorokin D.Y."/>
            <person name="Grouzdev D.S."/>
        </authorList>
    </citation>
    <scope>NUCLEOTIDE SEQUENCE [LARGE SCALE GENOMIC DNA]</scope>
    <source>
        <strain evidence="1 2">J10</strain>
    </source>
</reference>
<dbReference type="Proteomes" id="UP000680714">
    <property type="component" value="Unassembled WGS sequence"/>
</dbReference>
<keyword evidence="2" id="KW-1185">Reference proteome</keyword>
<evidence type="ECO:0000313" key="2">
    <source>
        <dbReference type="Proteomes" id="UP000680714"/>
    </source>
</evidence>
<comment type="caution">
    <text evidence="1">The sequence shown here is derived from an EMBL/GenBank/DDBJ whole genome shotgun (WGS) entry which is preliminary data.</text>
</comment>
<proteinExistence type="predicted"/>
<sequence>MPWPWLIAEIPAMPDDWAQAFDEAMRDIARLHLPPQFRVIRVFEALGTLRIEWRHAGAIDNDVARIALKLAIRTDSWCMDPNDTSF</sequence>
<dbReference type="EMBL" id="JAGTUF010000005">
    <property type="protein sequence ID" value="MBR9971571.1"/>
    <property type="molecule type" value="Genomic_DNA"/>
</dbReference>